<dbReference type="AlphaFoldDB" id="A0A1C6UIN1"/>
<evidence type="ECO:0000313" key="3">
    <source>
        <dbReference type="EMBL" id="WSA34144.1"/>
    </source>
</evidence>
<accession>A0A1C6UIN1</accession>
<keyword evidence="1" id="KW-0472">Membrane</keyword>
<protein>
    <submittedName>
        <fullName evidence="2">Uncharacterized protein</fullName>
    </submittedName>
</protein>
<feature type="transmembrane region" description="Helical" evidence="1">
    <location>
        <begin position="80"/>
        <end position="98"/>
    </location>
</feature>
<feature type="transmembrane region" description="Helical" evidence="1">
    <location>
        <begin position="221"/>
        <end position="240"/>
    </location>
</feature>
<organism evidence="2 4">
    <name type="scientific">Micromonospora peucetia</name>
    <dbReference type="NCBI Taxonomy" id="47871"/>
    <lineage>
        <taxon>Bacteria</taxon>
        <taxon>Bacillati</taxon>
        <taxon>Actinomycetota</taxon>
        <taxon>Actinomycetes</taxon>
        <taxon>Micromonosporales</taxon>
        <taxon>Micromonosporaceae</taxon>
        <taxon>Micromonospora</taxon>
    </lineage>
</organism>
<dbReference type="STRING" id="47871.GA0070608_1246"/>
<evidence type="ECO:0000256" key="1">
    <source>
        <dbReference type="SAM" id="Phobius"/>
    </source>
</evidence>
<dbReference type="RefSeq" id="WP_091623131.1">
    <property type="nucleotide sequence ID" value="NZ_CP109071.1"/>
</dbReference>
<keyword evidence="1" id="KW-0812">Transmembrane</keyword>
<feature type="transmembrane region" description="Helical" evidence="1">
    <location>
        <begin position="30"/>
        <end position="49"/>
    </location>
</feature>
<dbReference type="EMBL" id="CP109071">
    <property type="protein sequence ID" value="WSA34144.1"/>
    <property type="molecule type" value="Genomic_DNA"/>
</dbReference>
<dbReference type="EMBL" id="FMIC01000002">
    <property type="protein sequence ID" value="SCL53920.1"/>
    <property type="molecule type" value="Genomic_DNA"/>
</dbReference>
<feature type="transmembrane region" description="Helical" evidence="1">
    <location>
        <begin position="151"/>
        <end position="168"/>
    </location>
</feature>
<proteinExistence type="predicted"/>
<feature type="transmembrane region" description="Helical" evidence="1">
    <location>
        <begin position="180"/>
        <end position="201"/>
    </location>
</feature>
<keyword evidence="5" id="KW-1185">Reference proteome</keyword>
<keyword evidence="1" id="KW-1133">Transmembrane helix</keyword>
<name>A0A1C6UIN1_9ACTN</name>
<dbReference type="OrthoDB" id="3387921at2"/>
<evidence type="ECO:0000313" key="2">
    <source>
        <dbReference type="EMBL" id="SCL53920.1"/>
    </source>
</evidence>
<reference evidence="2 4" key="1">
    <citation type="submission" date="2016-06" db="EMBL/GenBank/DDBJ databases">
        <authorList>
            <person name="Kjaerup R.B."/>
            <person name="Dalgaard T.S."/>
            <person name="Juul-Madsen H.R."/>
        </authorList>
    </citation>
    <scope>NUCLEOTIDE SEQUENCE [LARGE SCALE GENOMIC DNA]</scope>
    <source>
        <strain evidence="2 4">DSM 43363</strain>
    </source>
</reference>
<sequence>MDQGATEEAGRTLADLERLRRRTHRRAHGGAWLPAAAIAGLLLASMALYRHPLGQTSSITADHPWWAGLPDEQRDPVTSYLFWFVGTPLLFAVTALWYHWRARRQGVRVAWPLFAGTGLGVLALLAVLAAVPTGPVPDGLAATDGPYWQGLLTPLLPLAAAVMVLGWAERSRGLIAAGGWITLLTVWLCTSFPLGYLPGWATTLLNGGGESLGGNLALRPGHYLVLMALPLLTVAAVRLVSSRADRA</sequence>
<reference evidence="3 5" key="2">
    <citation type="submission" date="2022-10" db="EMBL/GenBank/DDBJ databases">
        <title>The complete genomes of actinobacterial strains from the NBC collection.</title>
        <authorList>
            <person name="Joergensen T.S."/>
            <person name="Alvarez Arevalo M."/>
            <person name="Sterndorff E.B."/>
            <person name="Faurdal D."/>
            <person name="Vuksanovic O."/>
            <person name="Mourched A.-S."/>
            <person name="Charusanti P."/>
            <person name="Shaw S."/>
            <person name="Blin K."/>
            <person name="Weber T."/>
        </authorList>
    </citation>
    <scope>NUCLEOTIDE SEQUENCE [LARGE SCALE GENOMIC DNA]</scope>
    <source>
        <strain evidence="3 5">NBC 01809</strain>
    </source>
</reference>
<dbReference type="Proteomes" id="UP001334804">
    <property type="component" value="Chromosome"/>
</dbReference>
<evidence type="ECO:0000313" key="4">
    <source>
        <dbReference type="Proteomes" id="UP000199343"/>
    </source>
</evidence>
<dbReference type="Proteomes" id="UP000199343">
    <property type="component" value="Unassembled WGS sequence"/>
</dbReference>
<evidence type="ECO:0000313" key="5">
    <source>
        <dbReference type="Proteomes" id="UP001334804"/>
    </source>
</evidence>
<gene>
    <name evidence="2" type="ORF">GA0070608_1246</name>
    <name evidence="3" type="ORF">OIE14_08925</name>
</gene>
<feature type="transmembrane region" description="Helical" evidence="1">
    <location>
        <begin position="110"/>
        <end position="131"/>
    </location>
</feature>